<dbReference type="SUPFAM" id="SSF51735">
    <property type="entry name" value="NAD(P)-binding Rossmann-fold domains"/>
    <property type="match status" value="1"/>
</dbReference>
<gene>
    <name evidence="5" type="ORF">OH76DRAFT_373750</name>
</gene>
<keyword evidence="6" id="KW-1185">Reference proteome</keyword>
<dbReference type="InterPro" id="IPR036291">
    <property type="entry name" value="NAD(P)-bd_dom_sf"/>
</dbReference>
<name>A0A371DEF0_9APHY</name>
<sequence>MSAIETRVWFITGTSSGLGLAMTRYALERGDIVVATARNPGAAPLKELSERYATTQLLLVKLDVTNHQDIRDAFQKTEKTYGRLDVVVNNAGYALAAEVEGTPDDLARPMFETNFWGAAHVLQEAVKFLREVNKPGTGGRIIHISSGTGVVGYPVCGLYSASKHAMEGLTETLALELDPEWNIKVTIVPLGAFKTNGLAAMPKLPPHPAYNKPGLASIVSREALLLSASGGSTGSIYDVKGDVKKAARALYRLSELPSPPLRLVLGKDSQEFVRTKVARLTRELEEYASWSEGLDREDV</sequence>
<protein>
    <submittedName>
        <fullName evidence="5">NAD-P-binding protein</fullName>
    </submittedName>
</protein>
<dbReference type="PROSITE" id="PS00061">
    <property type="entry name" value="ADH_SHORT"/>
    <property type="match status" value="1"/>
</dbReference>
<keyword evidence="3" id="KW-0560">Oxidoreductase</keyword>
<evidence type="ECO:0000256" key="2">
    <source>
        <dbReference type="ARBA" id="ARBA00022857"/>
    </source>
</evidence>
<dbReference type="Proteomes" id="UP000256964">
    <property type="component" value="Unassembled WGS sequence"/>
</dbReference>
<dbReference type="EMBL" id="KZ857397">
    <property type="protein sequence ID" value="RDX50935.1"/>
    <property type="molecule type" value="Genomic_DNA"/>
</dbReference>
<dbReference type="STRING" id="139420.A0A371DEF0"/>
<accession>A0A371DEF0</accession>
<dbReference type="PANTHER" id="PTHR43976:SF16">
    <property type="entry name" value="SHORT-CHAIN DEHYDROGENASE_REDUCTASE FAMILY PROTEIN"/>
    <property type="match status" value="1"/>
</dbReference>
<dbReference type="PANTHER" id="PTHR43976">
    <property type="entry name" value="SHORT CHAIN DEHYDROGENASE"/>
    <property type="match status" value="1"/>
</dbReference>
<proteinExistence type="inferred from homology"/>
<dbReference type="CDD" id="cd05374">
    <property type="entry name" value="17beta-HSD-like_SDR_c"/>
    <property type="match status" value="1"/>
</dbReference>
<dbReference type="AlphaFoldDB" id="A0A371DEF0"/>
<dbReference type="InterPro" id="IPR020904">
    <property type="entry name" value="Sc_DH/Rdtase_CS"/>
</dbReference>
<dbReference type="Gene3D" id="3.40.50.720">
    <property type="entry name" value="NAD(P)-binding Rossmann-like Domain"/>
    <property type="match status" value="1"/>
</dbReference>
<dbReference type="InterPro" id="IPR051911">
    <property type="entry name" value="SDR_oxidoreductase"/>
</dbReference>
<dbReference type="OrthoDB" id="1274115at2759"/>
<organism evidence="5 6">
    <name type="scientific">Lentinus brumalis</name>
    <dbReference type="NCBI Taxonomy" id="2498619"/>
    <lineage>
        <taxon>Eukaryota</taxon>
        <taxon>Fungi</taxon>
        <taxon>Dikarya</taxon>
        <taxon>Basidiomycota</taxon>
        <taxon>Agaricomycotina</taxon>
        <taxon>Agaricomycetes</taxon>
        <taxon>Polyporales</taxon>
        <taxon>Polyporaceae</taxon>
        <taxon>Lentinus</taxon>
    </lineage>
</organism>
<dbReference type="Pfam" id="PF00106">
    <property type="entry name" value="adh_short"/>
    <property type="match status" value="1"/>
</dbReference>
<dbReference type="InterPro" id="IPR002347">
    <property type="entry name" value="SDR_fam"/>
</dbReference>
<comment type="similarity">
    <text evidence="1 4">Belongs to the short-chain dehydrogenases/reductases (SDR) family.</text>
</comment>
<dbReference type="PRINTS" id="PR00081">
    <property type="entry name" value="GDHRDH"/>
</dbReference>
<evidence type="ECO:0000256" key="4">
    <source>
        <dbReference type="RuleBase" id="RU000363"/>
    </source>
</evidence>
<evidence type="ECO:0000313" key="6">
    <source>
        <dbReference type="Proteomes" id="UP000256964"/>
    </source>
</evidence>
<reference evidence="5 6" key="1">
    <citation type="journal article" date="2018" name="Biotechnol. Biofuels">
        <title>Integrative visual omics of the white-rot fungus Polyporus brumalis exposes the biotechnological potential of its oxidative enzymes for delignifying raw plant biomass.</title>
        <authorList>
            <person name="Miyauchi S."/>
            <person name="Rancon A."/>
            <person name="Drula E."/>
            <person name="Hage H."/>
            <person name="Chaduli D."/>
            <person name="Favel A."/>
            <person name="Grisel S."/>
            <person name="Henrissat B."/>
            <person name="Herpoel-Gimbert I."/>
            <person name="Ruiz-Duenas F.J."/>
            <person name="Chevret D."/>
            <person name="Hainaut M."/>
            <person name="Lin J."/>
            <person name="Wang M."/>
            <person name="Pangilinan J."/>
            <person name="Lipzen A."/>
            <person name="Lesage-Meessen L."/>
            <person name="Navarro D."/>
            <person name="Riley R."/>
            <person name="Grigoriev I.V."/>
            <person name="Zhou S."/>
            <person name="Raouche S."/>
            <person name="Rosso M.N."/>
        </authorList>
    </citation>
    <scope>NUCLEOTIDE SEQUENCE [LARGE SCALE GENOMIC DNA]</scope>
    <source>
        <strain evidence="5 6">BRFM 1820</strain>
    </source>
</reference>
<dbReference type="PRINTS" id="PR00080">
    <property type="entry name" value="SDRFAMILY"/>
</dbReference>
<evidence type="ECO:0000256" key="3">
    <source>
        <dbReference type="ARBA" id="ARBA00023002"/>
    </source>
</evidence>
<evidence type="ECO:0000313" key="5">
    <source>
        <dbReference type="EMBL" id="RDX50935.1"/>
    </source>
</evidence>
<dbReference type="GO" id="GO:0016491">
    <property type="term" value="F:oxidoreductase activity"/>
    <property type="evidence" value="ECO:0007669"/>
    <property type="project" value="UniProtKB-KW"/>
</dbReference>
<keyword evidence="2" id="KW-0521">NADP</keyword>
<evidence type="ECO:0000256" key="1">
    <source>
        <dbReference type="ARBA" id="ARBA00006484"/>
    </source>
</evidence>